<keyword evidence="3" id="KW-0808">Transferase</keyword>
<dbReference type="CDD" id="cd04182">
    <property type="entry name" value="GT_2_like_f"/>
    <property type="match status" value="1"/>
</dbReference>
<sequence>MPSKRLSCVLLAAGLSSRMGEQNKLLINIEGQPLVRRTAQLLVDYGLDEIVVVVGHEATLVASELSDLPVTLVENHDYHEGQMTSVYTGLKALTKNTDGIIICLSDLVLLEKSDLHAMHLAFDECTTSILVPQYLGERGNPIILDHSHRQAILDGEKNLGCRKLIQKQPQEVTVFEAQNDHVTFDLDTPEALQNVRQRLQHRDSDTKQPCDRIA</sequence>
<dbReference type="InterPro" id="IPR029044">
    <property type="entry name" value="Nucleotide-diphossugar_trans"/>
</dbReference>
<evidence type="ECO:0000256" key="1">
    <source>
        <dbReference type="ARBA" id="ARBA00022842"/>
    </source>
</evidence>
<proteinExistence type="predicted"/>
<dbReference type="Proteomes" id="UP000006251">
    <property type="component" value="Unassembled WGS sequence"/>
</dbReference>
<evidence type="ECO:0000313" key="3">
    <source>
        <dbReference type="EMBL" id="GAC27761.1"/>
    </source>
</evidence>
<keyword evidence="1" id="KW-0460">Magnesium</keyword>
<dbReference type="SUPFAM" id="SSF53448">
    <property type="entry name" value="Nucleotide-diphospho-sugar transferases"/>
    <property type="match status" value="1"/>
</dbReference>
<protein>
    <submittedName>
        <fullName evidence="3">Molybdenum cofactor cytidylyltransferase</fullName>
        <ecNumber evidence="3">2.7.7.76</ecNumber>
    </submittedName>
</protein>
<dbReference type="AlphaFoldDB" id="K6YUU9"/>
<organism evidence="3 4">
    <name type="scientific">Brumicola pallidula DSM 14239 = ACAM 615</name>
    <dbReference type="NCBI Taxonomy" id="1121922"/>
    <lineage>
        <taxon>Bacteria</taxon>
        <taxon>Pseudomonadati</taxon>
        <taxon>Pseudomonadota</taxon>
        <taxon>Gammaproteobacteria</taxon>
        <taxon>Alteromonadales</taxon>
        <taxon>Alteromonadaceae</taxon>
        <taxon>Brumicola</taxon>
    </lineage>
</organism>
<evidence type="ECO:0000313" key="4">
    <source>
        <dbReference type="Proteomes" id="UP000006251"/>
    </source>
</evidence>
<dbReference type="PANTHER" id="PTHR43777:SF1">
    <property type="entry name" value="MOLYBDENUM COFACTOR CYTIDYLYLTRANSFERASE"/>
    <property type="match status" value="1"/>
</dbReference>
<name>K6YUU9_9ALTE</name>
<dbReference type="EC" id="2.7.7.76" evidence="3"/>
<keyword evidence="3" id="KW-0548">Nucleotidyltransferase</keyword>
<accession>K6YUU9</accession>
<reference evidence="4" key="1">
    <citation type="journal article" date="2014" name="Environ. Microbiol.">
        <title>Comparative genomics of the marine bacterial genus Glaciecola reveals the high degree of genomic diversity and genomic characteristic for cold adaptation.</title>
        <authorList>
            <person name="Qin Q.L."/>
            <person name="Xie B.B."/>
            <person name="Yu Y."/>
            <person name="Shu Y.L."/>
            <person name="Rong J.C."/>
            <person name="Zhang Y.J."/>
            <person name="Zhao D.L."/>
            <person name="Chen X.L."/>
            <person name="Zhang X.Y."/>
            <person name="Chen B."/>
            <person name="Zhou B.C."/>
            <person name="Zhang Y.Z."/>
        </authorList>
    </citation>
    <scope>NUCLEOTIDE SEQUENCE [LARGE SCALE GENOMIC DNA]</scope>
    <source>
        <strain evidence="4">ACAM 615</strain>
    </source>
</reference>
<feature type="domain" description="MobA-like NTP transferase" evidence="2">
    <location>
        <begin position="8"/>
        <end position="170"/>
    </location>
</feature>
<dbReference type="Gene3D" id="3.90.550.10">
    <property type="entry name" value="Spore Coat Polysaccharide Biosynthesis Protein SpsA, Chain A"/>
    <property type="match status" value="1"/>
</dbReference>
<gene>
    <name evidence="3" type="primary">mocA</name>
    <name evidence="3" type="ORF">GPAL_0881</name>
</gene>
<dbReference type="PANTHER" id="PTHR43777">
    <property type="entry name" value="MOLYBDENUM COFACTOR CYTIDYLYLTRANSFERASE"/>
    <property type="match status" value="1"/>
</dbReference>
<comment type="caution">
    <text evidence="3">The sequence shown here is derived from an EMBL/GenBank/DDBJ whole genome shotgun (WGS) entry which is preliminary data.</text>
</comment>
<dbReference type="Pfam" id="PF12804">
    <property type="entry name" value="NTP_transf_3"/>
    <property type="match status" value="1"/>
</dbReference>
<dbReference type="GO" id="GO:0061602">
    <property type="term" value="F:molybdenum cofactor cytidylyltransferase activity"/>
    <property type="evidence" value="ECO:0007669"/>
    <property type="project" value="UniProtKB-EC"/>
</dbReference>
<evidence type="ECO:0000259" key="2">
    <source>
        <dbReference type="Pfam" id="PF12804"/>
    </source>
</evidence>
<dbReference type="EMBL" id="BAEQ01000016">
    <property type="protein sequence ID" value="GAC27761.1"/>
    <property type="molecule type" value="Genomic_DNA"/>
</dbReference>
<dbReference type="InterPro" id="IPR025877">
    <property type="entry name" value="MobA-like_NTP_Trfase"/>
</dbReference>
<dbReference type="STRING" id="1121922.GCA_000428905_01404"/>
<keyword evidence="4" id="KW-1185">Reference proteome</keyword>